<dbReference type="InterPro" id="IPR004046">
    <property type="entry name" value="GST_C"/>
</dbReference>
<dbReference type="PROSITE" id="PS50404">
    <property type="entry name" value="GST_NTER"/>
    <property type="match status" value="1"/>
</dbReference>
<dbReference type="PANTHER" id="PTHR11571">
    <property type="entry name" value="GLUTATHIONE S-TRANSFERASE"/>
    <property type="match status" value="1"/>
</dbReference>
<sequence>MPGPRAQPTRDAFKIGGIEFEDERIAFPDWAAKKPTTPFGSVPVLTVGDVVITQSNAILRYAGVRSGLYPKDPLEAAKVDEVNDVIEDFIATKLGPTINMEDKEKQKVLREELANKTIPDLATRLTAVIEKNQGNGYVIGGKLSVADLKLYYTLGWLKSGKLDHIPTTVVDSFTTLNTIAANVHKALENIK</sequence>
<dbReference type="CDD" id="cd03192">
    <property type="entry name" value="GST_C_Sigma_like"/>
    <property type="match status" value="1"/>
</dbReference>
<dbReference type="InterPro" id="IPR010987">
    <property type="entry name" value="Glutathione-S-Trfase_C-like"/>
</dbReference>
<evidence type="ECO:0000313" key="3">
    <source>
        <dbReference type="EMBL" id="NDV37122.1"/>
    </source>
</evidence>
<dbReference type="InterPro" id="IPR036282">
    <property type="entry name" value="Glutathione-S-Trfase_C_sf"/>
</dbReference>
<dbReference type="InterPro" id="IPR040079">
    <property type="entry name" value="Glutathione_S-Trfase"/>
</dbReference>
<dbReference type="InterPro" id="IPR050213">
    <property type="entry name" value="GST_superfamily"/>
</dbReference>
<evidence type="ECO:0000259" key="2">
    <source>
        <dbReference type="PROSITE" id="PS50405"/>
    </source>
</evidence>
<dbReference type="EMBL" id="GIBP01008153">
    <property type="protein sequence ID" value="NDV37122.1"/>
    <property type="molecule type" value="Transcribed_RNA"/>
</dbReference>
<dbReference type="SUPFAM" id="SSF52833">
    <property type="entry name" value="Thioredoxin-like"/>
    <property type="match status" value="1"/>
</dbReference>
<dbReference type="Gene3D" id="1.20.1050.10">
    <property type="match status" value="1"/>
</dbReference>
<reference evidence="3" key="1">
    <citation type="journal article" date="2020" name="J. Eukaryot. Microbiol.">
        <title>De novo Sequencing, Assembly and Annotation of the Transcriptome for the Free-Living Testate Amoeba Arcella intermedia.</title>
        <authorList>
            <person name="Ribeiro G.M."/>
            <person name="Porfirio-Sousa A.L."/>
            <person name="Maurer-Alcala X.X."/>
            <person name="Katz L.A."/>
            <person name="Lahr D.J.G."/>
        </authorList>
    </citation>
    <scope>NUCLEOTIDE SEQUENCE</scope>
</reference>
<dbReference type="AlphaFoldDB" id="A0A6B2LJ57"/>
<dbReference type="Gene3D" id="3.40.30.10">
    <property type="entry name" value="Glutaredoxin"/>
    <property type="match status" value="1"/>
</dbReference>
<dbReference type="SUPFAM" id="SSF47616">
    <property type="entry name" value="GST C-terminal domain-like"/>
    <property type="match status" value="1"/>
</dbReference>
<dbReference type="CDD" id="cd03039">
    <property type="entry name" value="GST_N_Sigma_like"/>
    <property type="match status" value="1"/>
</dbReference>
<accession>A0A6B2LJ57</accession>
<organism evidence="3">
    <name type="scientific">Arcella intermedia</name>
    <dbReference type="NCBI Taxonomy" id="1963864"/>
    <lineage>
        <taxon>Eukaryota</taxon>
        <taxon>Amoebozoa</taxon>
        <taxon>Tubulinea</taxon>
        <taxon>Elardia</taxon>
        <taxon>Arcellinida</taxon>
        <taxon>Sphaerothecina</taxon>
        <taxon>Arcellidae</taxon>
        <taxon>Arcella</taxon>
    </lineage>
</organism>
<feature type="domain" description="GST N-terminal" evidence="1">
    <location>
        <begin position="1"/>
        <end position="70"/>
    </location>
</feature>
<dbReference type="InterPro" id="IPR036249">
    <property type="entry name" value="Thioredoxin-like_sf"/>
</dbReference>
<dbReference type="InterPro" id="IPR004045">
    <property type="entry name" value="Glutathione_S-Trfase_N"/>
</dbReference>
<evidence type="ECO:0008006" key="4">
    <source>
        <dbReference type="Google" id="ProtNLM"/>
    </source>
</evidence>
<dbReference type="PROSITE" id="PS50405">
    <property type="entry name" value="GST_CTER"/>
    <property type="match status" value="1"/>
</dbReference>
<protein>
    <recommendedName>
        <fullName evidence="4">GST N-terminal domain-containing protein</fullName>
    </recommendedName>
</protein>
<dbReference type="FunFam" id="1.20.1050.10:FF:000030">
    <property type="entry name" value="Glutathione S-transferase S1"/>
    <property type="match status" value="1"/>
</dbReference>
<dbReference type="SFLD" id="SFLDS00019">
    <property type="entry name" value="Glutathione_Transferase_(cytos"/>
    <property type="match status" value="1"/>
</dbReference>
<proteinExistence type="predicted"/>
<dbReference type="Pfam" id="PF14497">
    <property type="entry name" value="GST_C_3"/>
    <property type="match status" value="1"/>
</dbReference>
<evidence type="ECO:0000259" key="1">
    <source>
        <dbReference type="PROSITE" id="PS50404"/>
    </source>
</evidence>
<name>A0A6B2LJ57_9EUKA</name>
<dbReference type="Pfam" id="PF02798">
    <property type="entry name" value="GST_N"/>
    <property type="match status" value="1"/>
</dbReference>
<dbReference type="PANTHER" id="PTHR11571:SF252">
    <property type="entry name" value="GLUTATHIONE S-TRANSFERASE"/>
    <property type="match status" value="1"/>
</dbReference>
<dbReference type="GO" id="GO:0004364">
    <property type="term" value="F:glutathione transferase activity"/>
    <property type="evidence" value="ECO:0007669"/>
    <property type="project" value="TreeGrafter"/>
</dbReference>
<feature type="domain" description="GST C-terminal" evidence="2">
    <location>
        <begin position="72"/>
        <end position="191"/>
    </location>
</feature>
<dbReference type="GO" id="GO:0006749">
    <property type="term" value="P:glutathione metabolic process"/>
    <property type="evidence" value="ECO:0007669"/>
    <property type="project" value="TreeGrafter"/>
</dbReference>